<organism evidence="4 5">
    <name type="scientific">Pseudomonas capsici</name>
    <dbReference type="NCBI Taxonomy" id="2810614"/>
    <lineage>
        <taxon>Bacteria</taxon>
        <taxon>Pseudomonadati</taxon>
        <taxon>Pseudomonadota</taxon>
        <taxon>Gammaproteobacteria</taxon>
        <taxon>Pseudomonadales</taxon>
        <taxon>Pseudomonadaceae</taxon>
        <taxon>Pseudomonas</taxon>
    </lineage>
</organism>
<comment type="caution">
    <text evidence="4">The sequence shown here is derived from an EMBL/GenBank/DDBJ whole genome shotgun (WGS) entry which is preliminary data.</text>
</comment>
<keyword evidence="3" id="KW-0812">Transmembrane</keyword>
<dbReference type="InterPro" id="IPR012902">
    <property type="entry name" value="N_methyl_site"/>
</dbReference>
<evidence type="ECO:0000256" key="1">
    <source>
        <dbReference type="ARBA" id="ARBA00005233"/>
    </source>
</evidence>
<dbReference type="Proteomes" id="UP001207294">
    <property type="component" value="Unassembled WGS sequence"/>
</dbReference>
<evidence type="ECO:0000313" key="5">
    <source>
        <dbReference type="Proteomes" id="UP001207294"/>
    </source>
</evidence>
<dbReference type="Pfam" id="PF07963">
    <property type="entry name" value="N_methyl"/>
    <property type="match status" value="1"/>
</dbReference>
<accession>A0ABT3BTW2</accession>
<dbReference type="RefSeq" id="WP_263943020.1">
    <property type="nucleotide sequence ID" value="NZ_JAOXMH010000003.1"/>
</dbReference>
<keyword evidence="3" id="KW-1133">Transmembrane helix</keyword>
<dbReference type="EMBL" id="JAOXML010000003">
    <property type="protein sequence ID" value="MCV4376294.1"/>
    <property type="molecule type" value="Genomic_DNA"/>
</dbReference>
<gene>
    <name evidence="4" type="ORF">OH718_06745</name>
</gene>
<dbReference type="NCBIfam" id="TIGR02532">
    <property type="entry name" value="IV_pilin_GFxxxE"/>
    <property type="match status" value="1"/>
</dbReference>
<dbReference type="PROSITE" id="PS00409">
    <property type="entry name" value="PROKAR_NTER_METHYL"/>
    <property type="match status" value="1"/>
</dbReference>
<dbReference type="Gene3D" id="3.30.700.10">
    <property type="entry name" value="Glycoprotein, Type 4 Pilin"/>
    <property type="match status" value="1"/>
</dbReference>
<dbReference type="PANTHER" id="PTHR30093">
    <property type="entry name" value="GENERAL SECRETION PATHWAY PROTEIN G"/>
    <property type="match status" value="1"/>
</dbReference>
<dbReference type="SUPFAM" id="SSF54523">
    <property type="entry name" value="Pili subunits"/>
    <property type="match status" value="1"/>
</dbReference>
<evidence type="ECO:0000313" key="4">
    <source>
        <dbReference type="EMBL" id="MCV4376294.1"/>
    </source>
</evidence>
<evidence type="ECO:0000256" key="3">
    <source>
        <dbReference type="SAM" id="Phobius"/>
    </source>
</evidence>
<dbReference type="PANTHER" id="PTHR30093:SF34">
    <property type="entry name" value="PREPILIN PEPTIDASE-DEPENDENT PROTEIN D"/>
    <property type="match status" value="1"/>
</dbReference>
<protein>
    <submittedName>
        <fullName evidence="4">Prepilin-type N-terminal cleavage/methylation domain-containing protein</fullName>
    </submittedName>
</protein>
<keyword evidence="5" id="KW-1185">Reference proteome</keyword>
<keyword evidence="3" id="KW-0472">Membrane</keyword>
<name>A0ABT3BTW2_9PSED</name>
<sequence length="144" mass="14670">MQTQKGFTLIELMIVVAIIGILAAIAIPQYQDYVTRARWAENNTIIAPVKAAIAECLQVSNSTLGSCDTVAKLTTTTGYAALPSASGNLSSVALTATTAAIVVTGTAAAGSCIVTWTPSVADANKISWTGVTSGTSCTRSKTGV</sequence>
<dbReference type="InterPro" id="IPR045584">
    <property type="entry name" value="Pilin-like"/>
</dbReference>
<keyword evidence="2" id="KW-0488">Methylation</keyword>
<evidence type="ECO:0000256" key="2">
    <source>
        <dbReference type="ARBA" id="ARBA00022481"/>
    </source>
</evidence>
<feature type="transmembrane region" description="Helical" evidence="3">
    <location>
        <begin position="6"/>
        <end position="27"/>
    </location>
</feature>
<proteinExistence type="inferred from homology"/>
<reference evidence="4 5" key="1">
    <citation type="submission" date="2022-10" db="EMBL/GenBank/DDBJ databases">
        <title>Characterization of Pseudomonas capsici strains from pepper and tomato in Georgia.</title>
        <authorList>
            <person name="Zhao M."/>
            <person name="Dutta B."/>
        </authorList>
    </citation>
    <scope>NUCLEOTIDE SEQUENCE [LARGE SCALE GENOMIC DNA]</scope>
    <source>
        <strain evidence="4 5">Pc20-5</strain>
    </source>
</reference>
<comment type="similarity">
    <text evidence="1">Belongs to the N-Me-Phe pilin family.</text>
</comment>